<evidence type="ECO:0000256" key="3">
    <source>
        <dbReference type="SAM" id="MobiDB-lite"/>
    </source>
</evidence>
<feature type="compositionally biased region" description="Basic and acidic residues" evidence="3">
    <location>
        <begin position="66"/>
        <end position="77"/>
    </location>
</feature>
<evidence type="ECO:0000313" key="5">
    <source>
        <dbReference type="Proteomes" id="UP000838763"/>
    </source>
</evidence>
<keyword evidence="5" id="KW-1185">Reference proteome</keyword>
<keyword evidence="2" id="KW-0677">Repeat</keyword>
<evidence type="ECO:0000256" key="2">
    <source>
        <dbReference type="ARBA" id="ARBA00022737"/>
    </source>
</evidence>
<proteinExistence type="predicted"/>
<accession>A0A9P1MEV3</accession>
<feature type="region of interest" description="Disordered" evidence="3">
    <location>
        <begin position="30"/>
        <end position="77"/>
    </location>
</feature>
<dbReference type="InterPro" id="IPR036322">
    <property type="entry name" value="WD40_repeat_dom_sf"/>
</dbReference>
<name>A0A9P1MEV3_9PEZI</name>
<feature type="compositionally biased region" description="Basic and acidic residues" evidence="3">
    <location>
        <begin position="45"/>
        <end position="58"/>
    </location>
</feature>
<dbReference type="Gene3D" id="2.130.10.10">
    <property type="entry name" value="YVTN repeat-like/Quinoprotein amine dehydrogenase"/>
    <property type="match status" value="1"/>
</dbReference>
<dbReference type="PANTHER" id="PTHR44472:SF1">
    <property type="entry name" value="DDB1 AND CUL4 ASSOCIATED FACTOR 4"/>
    <property type="match status" value="1"/>
</dbReference>
<keyword evidence="1" id="KW-0853">WD repeat</keyword>
<reference evidence="4" key="1">
    <citation type="submission" date="2022-11" db="EMBL/GenBank/DDBJ databases">
        <authorList>
            <person name="Scott C."/>
            <person name="Bruce N."/>
        </authorList>
    </citation>
    <scope>NUCLEOTIDE SEQUENCE</scope>
</reference>
<dbReference type="OrthoDB" id="128867at2759"/>
<dbReference type="GO" id="GO:0080008">
    <property type="term" value="C:Cul4-RING E3 ubiquitin ligase complex"/>
    <property type="evidence" value="ECO:0007669"/>
    <property type="project" value="TreeGrafter"/>
</dbReference>
<dbReference type="SUPFAM" id="SSF50978">
    <property type="entry name" value="WD40 repeat-like"/>
    <property type="match status" value="1"/>
</dbReference>
<evidence type="ECO:0000256" key="1">
    <source>
        <dbReference type="ARBA" id="ARBA00022574"/>
    </source>
</evidence>
<dbReference type="EMBL" id="CALLCH030000017">
    <property type="protein sequence ID" value="CAI4218158.1"/>
    <property type="molecule type" value="Genomic_DNA"/>
</dbReference>
<comment type="caution">
    <text evidence="4">The sequence shown here is derived from an EMBL/GenBank/DDBJ whole genome shotgun (WGS) entry which is preliminary data.</text>
</comment>
<dbReference type="InterPro" id="IPR015943">
    <property type="entry name" value="WD40/YVTN_repeat-like_dom_sf"/>
</dbReference>
<organism evidence="4 5">
    <name type="scientific">Parascedosporium putredinis</name>
    <dbReference type="NCBI Taxonomy" id="1442378"/>
    <lineage>
        <taxon>Eukaryota</taxon>
        <taxon>Fungi</taxon>
        <taxon>Dikarya</taxon>
        <taxon>Ascomycota</taxon>
        <taxon>Pezizomycotina</taxon>
        <taxon>Sordariomycetes</taxon>
        <taxon>Hypocreomycetidae</taxon>
        <taxon>Microascales</taxon>
        <taxon>Microascaceae</taxon>
        <taxon>Parascedosporium</taxon>
    </lineage>
</organism>
<dbReference type="PANTHER" id="PTHR44472">
    <property type="entry name" value="DDB1- AND CUL4-ASSOCIATED FACTOR 4-RELATED"/>
    <property type="match status" value="1"/>
</dbReference>
<evidence type="ECO:0000313" key="4">
    <source>
        <dbReference type="EMBL" id="CAI4218158.1"/>
    </source>
</evidence>
<dbReference type="InterPro" id="IPR052254">
    <property type="entry name" value="CUL4-DDB1_E3_ligase_receptor"/>
</dbReference>
<sequence length="422" mass="45634">MPPREIPGFYYDEARGKYFKIEGRATAPVSAPWSADNVKKRKRAEKAERKRQAAEARTRTTLAGEAKPRPVGRREGAERGDIRASLFCERLKAVGEVVVGEAEEVGWDGDLGRMVMYSQYIPKDAAGRYQSLIVPEFSSINCSPSSHVVFMAGLSNPAAFMTFTWLTRISYASLTDDRPLRGIRQTAPVFQDSPGPASNQLTSYTATLPEQHRSLFCFAGTNRGVLALHTTGDTAWVHQTRSAGDIFSTDCHASDPNLLLAAGRRGIVTLADMRVGPSDGTPLTFTHGSSVTHLRAAPDGNPYRLVVAGLENKMAIYDRRWLARSSRHHSPAGYRNRVRLHIGWDADPSLGLIIAAHDQGSVAVYSAISGHRVGNVPLKPGQKGPVSCVRVGRMGGDDMPSVLVGAGGGILVHSCVSDGEES</sequence>
<dbReference type="Proteomes" id="UP000838763">
    <property type="component" value="Unassembled WGS sequence"/>
</dbReference>
<dbReference type="AlphaFoldDB" id="A0A9P1MEV3"/>
<protein>
    <recommendedName>
        <fullName evidence="6">WD40 repeat-like protein</fullName>
    </recommendedName>
</protein>
<evidence type="ECO:0008006" key="6">
    <source>
        <dbReference type="Google" id="ProtNLM"/>
    </source>
</evidence>
<gene>
    <name evidence="4" type="ORF">PPNO1_LOCUS7756</name>
</gene>